<dbReference type="InterPro" id="IPR011008">
    <property type="entry name" value="Dimeric_a/b-barrel"/>
</dbReference>
<protein>
    <submittedName>
        <fullName evidence="2">NIPSNAP family protein</fullName>
    </submittedName>
</protein>
<name>A0A235ESJ2_9BURK</name>
<proteinExistence type="predicted"/>
<reference evidence="2 3" key="1">
    <citation type="submission" date="2017-07" db="EMBL/GenBank/DDBJ databases">
        <title>Acidovorax KNDSW TSA 6 genome sequence and assembly.</title>
        <authorList>
            <person name="Mayilraj S."/>
        </authorList>
    </citation>
    <scope>NUCLEOTIDE SEQUENCE [LARGE SCALE GENOMIC DNA]</scope>
    <source>
        <strain evidence="2 3">KNDSW-TSA6</strain>
    </source>
</reference>
<dbReference type="AlphaFoldDB" id="A0A235ESJ2"/>
<gene>
    <name evidence="2" type="ORF">CBY09_00540</name>
</gene>
<dbReference type="InterPro" id="IPR012577">
    <property type="entry name" value="NIPSNAP"/>
</dbReference>
<dbReference type="SUPFAM" id="SSF54909">
    <property type="entry name" value="Dimeric alpha+beta barrel"/>
    <property type="match status" value="1"/>
</dbReference>
<dbReference type="RefSeq" id="WP_094285424.1">
    <property type="nucleotide sequence ID" value="NZ_NOIG01000001.1"/>
</dbReference>
<dbReference type="OrthoDB" id="9809695at2"/>
<dbReference type="Proteomes" id="UP000215441">
    <property type="component" value="Unassembled WGS sequence"/>
</dbReference>
<dbReference type="Gene3D" id="3.30.70.100">
    <property type="match status" value="1"/>
</dbReference>
<dbReference type="EMBL" id="NOIG01000001">
    <property type="protein sequence ID" value="OYD52018.1"/>
    <property type="molecule type" value="Genomic_DNA"/>
</dbReference>
<keyword evidence="3" id="KW-1185">Reference proteome</keyword>
<sequence length="116" mass="13058">MRLVEIRSYQLKAHTAEAFHQLVSERSVPLLRQWGTDVVAYGISAHEDNGYFLIRAYRDRADLQQSQDQFYASEAWRSGPREEIVAKIESSLSTQVWLSAAGVEDLRASNTGTQGA</sequence>
<evidence type="ECO:0000313" key="3">
    <source>
        <dbReference type="Proteomes" id="UP000215441"/>
    </source>
</evidence>
<evidence type="ECO:0000313" key="2">
    <source>
        <dbReference type="EMBL" id="OYD52018.1"/>
    </source>
</evidence>
<dbReference type="Pfam" id="PF07978">
    <property type="entry name" value="NIPSNAP"/>
    <property type="match status" value="1"/>
</dbReference>
<organism evidence="2 3">
    <name type="scientific">Acidovorax kalamii</name>
    <dbReference type="NCBI Taxonomy" id="2004485"/>
    <lineage>
        <taxon>Bacteria</taxon>
        <taxon>Pseudomonadati</taxon>
        <taxon>Pseudomonadota</taxon>
        <taxon>Betaproteobacteria</taxon>
        <taxon>Burkholderiales</taxon>
        <taxon>Comamonadaceae</taxon>
        <taxon>Acidovorax</taxon>
    </lineage>
</organism>
<accession>A0A235ESJ2</accession>
<evidence type="ECO:0000259" key="1">
    <source>
        <dbReference type="Pfam" id="PF07978"/>
    </source>
</evidence>
<comment type="caution">
    <text evidence="2">The sequence shown here is derived from an EMBL/GenBank/DDBJ whole genome shotgun (WGS) entry which is preliminary data.</text>
</comment>
<feature type="domain" description="NIPSNAP" evidence="1">
    <location>
        <begin position="4"/>
        <end position="94"/>
    </location>
</feature>